<protein>
    <submittedName>
        <fullName evidence="3">Plasmid pRiA4b ORF-3 family protein</fullName>
    </submittedName>
</protein>
<evidence type="ECO:0000313" key="4">
    <source>
        <dbReference type="Proteomes" id="UP000719267"/>
    </source>
</evidence>
<comment type="caution">
    <text evidence="3">The sequence shown here is derived from an EMBL/GenBank/DDBJ whole genome shotgun (WGS) entry which is preliminary data.</text>
</comment>
<reference evidence="3 4" key="1">
    <citation type="submission" date="2021-07" db="EMBL/GenBank/DDBJ databases">
        <title>Mesonia aestuariivivens sp. nov., isolated from a tidal flat.</title>
        <authorList>
            <person name="Kim Y.-O."/>
            <person name="Yoon J.-H."/>
        </authorList>
    </citation>
    <scope>NUCLEOTIDE SEQUENCE [LARGE SCALE GENOMIC DNA]</scope>
    <source>
        <strain evidence="3 4">JHPTF-M18</strain>
    </source>
</reference>
<sequence length="170" mass="19957">MIYKFRIVLDTLDDVFRDIEIEENATLEDLHNSVTQAFGFDGTEMASFYLTDEEWNQGEEIVLFDMSEGMNSVRMMNETSLDSVVDEKNTKLIYVYDFFSMWTFYVELAAISEVEEGRDYPNLMFAHGQLPDSPPEKNFEAEDAELEDEFGEDEVDFENLDDYDFDENWN</sequence>
<accession>A0ABS6W2M6</accession>
<proteinExistence type="predicted"/>
<dbReference type="Proteomes" id="UP000719267">
    <property type="component" value="Unassembled WGS sequence"/>
</dbReference>
<evidence type="ECO:0000313" key="3">
    <source>
        <dbReference type="EMBL" id="MBW2961379.1"/>
    </source>
</evidence>
<evidence type="ECO:0000256" key="1">
    <source>
        <dbReference type="SAM" id="MobiDB-lite"/>
    </source>
</evidence>
<feature type="region of interest" description="Disordered" evidence="1">
    <location>
        <begin position="131"/>
        <end position="170"/>
    </location>
</feature>
<evidence type="ECO:0000259" key="2">
    <source>
        <dbReference type="Pfam" id="PF07929"/>
    </source>
</evidence>
<feature type="compositionally biased region" description="Acidic residues" evidence="1">
    <location>
        <begin position="141"/>
        <end position="170"/>
    </location>
</feature>
<dbReference type="Pfam" id="PF07929">
    <property type="entry name" value="PRiA4_ORF3"/>
    <property type="match status" value="1"/>
</dbReference>
<gene>
    <name evidence="3" type="ORF">KW502_06170</name>
</gene>
<dbReference type="RefSeq" id="WP_219039665.1">
    <property type="nucleotide sequence ID" value="NZ_JAHWDF010000005.1"/>
</dbReference>
<feature type="domain" description="Plasmid pRiA4b Orf3-like" evidence="2">
    <location>
        <begin position="2"/>
        <end position="131"/>
    </location>
</feature>
<dbReference type="InterPro" id="IPR012912">
    <property type="entry name" value="Plasmid_pRiA4b_Orf3-like"/>
</dbReference>
<keyword evidence="4" id="KW-1185">Reference proteome</keyword>
<organism evidence="3 4">
    <name type="scientific">Mesonia aestuariivivens</name>
    <dbReference type="NCBI Taxonomy" id="2796128"/>
    <lineage>
        <taxon>Bacteria</taxon>
        <taxon>Pseudomonadati</taxon>
        <taxon>Bacteroidota</taxon>
        <taxon>Flavobacteriia</taxon>
        <taxon>Flavobacteriales</taxon>
        <taxon>Flavobacteriaceae</taxon>
        <taxon>Mesonia</taxon>
    </lineage>
</organism>
<dbReference type="EMBL" id="JAHWDF010000005">
    <property type="protein sequence ID" value="MBW2961379.1"/>
    <property type="molecule type" value="Genomic_DNA"/>
</dbReference>
<name>A0ABS6W2M6_9FLAO</name>